<dbReference type="Gene3D" id="3.90.1300.10">
    <property type="entry name" value="Amidase signature (AS) domain"/>
    <property type="match status" value="1"/>
</dbReference>
<dbReference type="SUPFAM" id="SSF75304">
    <property type="entry name" value="Amidase signature (AS) enzymes"/>
    <property type="match status" value="1"/>
</dbReference>
<dbReference type="Proteomes" id="UP000242875">
    <property type="component" value="Unassembled WGS sequence"/>
</dbReference>
<evidence type="ECO:0000313" key="3">
    <source>
        <dbReference type="Proteomes" id="UP000242875"/>
    </source>
</evidence>
<dbReference type="AlphaFoldDB" id="A0A261XZV0"/>
<dbReference type="PANTHER" id="PTHR11895:SF67">
    <property type="entry name" value="AMIDASE DOMAIN-CONTAINING PROTEIN"/>
    <property type="match status" value="1"/>
</dbReference>
<keyword evidence="3" id="KW-1185">Reference proteome</keyword>
<dbReference type="InterPro" id="IPR023631">
    <property type="entry name" value="Amidase_dom"/>
</dbReference>
<evidence type="ECO:0000313" key="2">
    <source>
        <dbReference type="EMBL" id="OZJ03848.1"/>
    </source>
</evidence>
<dbReference type="InterPro" id="IPR000120">
    <property type="entry name" value="Amidase"/>
</dbReference>
<feature type="domain" description="Amidase" evidence="1">
    <location>
        <begin position="25"/>
        <end position="425"/>
    </location>
</feature>
<dbReference type="GO" id="GO:0003824">
    <property type="term" value="F:catalytic activity"/>
    <property type="evidence" value="ECO:0007669"/>
    <property type="project" value="InterPro"/>
</dbReference>
<organism evidence="2 3">
    <name type="scientific">Bifiguratus adelaidae</name>
    <dbReference type="NCBI Taxonomy" id="1938954"/>
    <lineage>
        <taxon>Eukaryota</taxon>
        <taxon>Fungi</taxon>
        <taxon>Fungi incertae sedis</taxon>
        <taxon>Mucoromycota</taxon>
        <taxon>Mucoromycotina</taxon>
        <taxon>Endogonomycetes</taxon>
        <taxon>Endogonales</taxon>
        <taxon>Endogonales incertae sedis</taxon>
        <taxon>Bifiguratus</taxon>
    </lineage>
</organism>
<gene>
    <name evidence="2" type="ORF">BZG36_04315</name>
</gene>
<dbReference type="PANTHER" id="PTHR11895">
    <property type="entry name" value="TRANSAMIDASE"/>
    <property type="match status" value="1"/>
</dbReference>
<comment type="caution">
    <text evidence="2">The sequence shown here is derived from an EMBL/GenBank/DDBJ whole genome shotgun (WGS) entry which is preliminary data.</text>
</comment>
<dbReference type="Pfam" id="PF01425">
    <property type="entry name" value="Amidase"/>
    <property type="match status" value="1"/>
</dbReference>
<sequence length="440" mass="47880">MALRSLTNRLASLDLSGYLSYLDSVLTRIKDYDETTLFAFVPEASRRDRLEAQAKLLFERYPEPSTRPPLFGVLVGVKDIYSCSESRLPTTGGSKLPSHLFDAPQSSLVSVLEKAGALTLGKTVTTEFAFYQPSVTRNPHNLERTPGGSSSGSAAAVAAGLCPIALGTQTNGSVIRPAAYCGVVGFKPTFNRVSKDGVLGVSSLLDTVGWFAKDIDSIDVVSSLAVPDWRDYKPSDSRNPERPVLGIPLHAYIKQGSPEALQAFEAHIATLQDAGYTVVPVPGMLDDIETVNASLHDLICIGLAKGHSSWFDQHQSLYSSTTVTAIQRGRTLSSNVELEAQVLQKKVSERLSRAMDEHKIDFWICPSTSSGIAPEIANTGNPVMNTPWSFVGWPAINLPASWDVDSHLPIGIQFVAEPNKDEQLLHWARSFEKVFAFQDM</sequence>
<dbReference type="OrthoDB" id="2434371at2759"/>
<proteinExistence type="predicted"/>
<dbReference type="InterPro" id="IPR036928">
    <property type="entry name" value="AS_sf"/>
</dbReference>
<name>A0A261XZV0_9FUNG</name>
<accession>A0A261XZV0</accession>
<evidence type="ECO:0000259" key="1">
    <source>
        <dbReference type="Pfam" id="PF01425"/>
    </source>
</evidence>
<reference evidence="2 3" key="1">
    <citation type="journal article" date="2017" name="Mycologia">
        <title>Bifiguratus adelaidae, gen. et sp. nov., a new member of Mucoromycotina in endophytic and soil-dwelling habitats.</title>
        <authorList>
            <person name="Torres-Cruz T.J."/>
            <person name="Billingsley Tobias T.L."/>
            <person name="Almatruk M."/>
            <person name="Hesse C."/>
            <person name="Kuske C.R."/>
            <person name="Desiro A."/>
            <person name="Benucci G.M."/>
            <person name="Bonito G."/>
            <person name="Stajich J.E."/>
            <person name="Dunlap C."/>
            <person name="Arnold A.E."/>
            <person name="Porras-Alfaro A."/>
        </authorList>
    </citation>
    <scope>NUCLEOTIDE SEQUENCE [LARGE SCALE GENOMIC DNA]</scope>
    <source>
        <strain evidence="2 3">AZ0501</strain>
    </source>
</reference>
<protein>
    <recommendedName>
        <fullName evidence="1">Amidase domain-containing protein</fullName>
    </recommendedName>
</protein>
<dbReference type="EMBL" id="MVBO01000066">
    <property type="protein sequence ID" value="OZJ03848.1"/>
    <property type="molecule type" value="Genomic_DNA"/>
</dbReference>